<dbReference type="InterPro" id="IPR011060">
    <property type="entry name" value="RibuloseP-bd_barrel"/>
</dbReference>
<dbReference type="NCBIfam" id="TIGR01163">
    <property type="entry name" value="rpe"/>
    <property type="match status" value="1"/>
</dbReference>
<reference evidence="15 16" key="1">
    <citation type="submission" date="2020-03" db="EMBL/GenBank/DDBJ databases">
        <title>Metabolic flexibility allows generalist bacteria to become dominant in a frequently disturbed ecosystem.</title>
        <authorList>
            <person name="Chen Y.-J."/>
            <person name="Leung P.M."/>
            <person name="Bay S.K."/>
            <person name="Hugenholtz P."/>
            <person name="Kessler A.J."/>
            <person name="Shelley G."/>
            <person name="Waite D.W."/>
            <person name="Cook P.L."/>
            <person name="Greening C."/>
        </authorList>
    </citation>
    <scope>NUCLEOTIDE SEQUENCE [LARGE SCALE GENOMIC DNA]</scope>
    <source>
        <strain evidence="15">SS_bin_28</strain>
    </source>
</reference>
<evidence type="ECO:0000313" key="16">
    <source>
        <dbReference type="Proteomes" id="UP000547674"/>
    </source>
</evidence>
<feature type="binding site" evidence="10">
    <location>
        <begin position="173"/>
        <end position="175"/>
    </location>
    <ligand>
        <name>substrate</name>
    </ligand>
</feature>
<proteinExistence type="inferred from homology"/>
<dbReference type="GO" id="GO:0046872">
    <property type="term" value="F:metal ion binding"/>
    <property type="evidence" value="ECO:0007669"/>
    <property type="project" value="UniProtKB-UniRule"/>
</dbReference>
<evidence type="ECO:0000256" key="14">
    <source>
        <dbReference type="PIRSR" id="PIRSR001461-3"/>
    </source>
</evidence>
<feature type="binding site" evidence="10 14">
    <location>
        <position position="6"/>
    </location>
    <ligand>
        <name>substrate</name>
    </ligand>
</feature>
<feature type="binding site" evidence="10 13">
    <location>
        <position position="64"/>
    </location>
    <ligand>
        <name>a divalent metal cation</name>
        <dbReference type="ChEBI" id="CHEBI:60240"/>
    </ligand>
</feature>
<dbReference type="GO" id="GO:0019323">
    <property type="term" value="P:pentose catabolic process"/>
    <property type="evidence" value="ECO:0007669"/>
    <property type="project" value="UniProtKB-UniRule"/>
</dbReference>
<comment type="similarity">
    <text evidence="6 10 11">Belongs to the ribulose-phosphate 3-epimerase family.</text>
</comment>
<dbReference type="InterPro" id="IPR013785">
    <property type="entry name" value="Aldolase_TIM"/>
</dbReference>
<feature type="binding site" evidence="10 13">
    <location>
        <position position="31"/>
    </location>
    <ligand>
        <name>a divalent metal cation</name>
        <dbReference type="ChEBI" id="CHEBI:60240"/>
    </ligand>
</feature>
<keyword evidence="10 11" id="KW-0119">Carbohydrate metabolism</keyword>
<feature type="binding site" evidence="10 14">
    <location>
        <begin position="195"/>
        <end position="196"/>
    </location>
    <ligand>
        <name>substrate</name>
    </ligand>
</feature>
<comment type="catalytic activity">
    <reaction evidence="1 10 11">
        <text>D-ribulose 5-phosphate = D-xylulose 5-phosphate</text>
        <dbReference type="Rhea" id="RHEA:13677"/>
        <dbReference type="ChEBI" id="CHEBI:57737"/>
        <dbReference type="ChEBI" id="CHEBI:58121"/>
        <dbReference type="EC" id="5.1.3.1"/>
    </reaction>
</comment>
<sequence>MRVAPSVLSADFTKLREEIEEVEKFGADWLHLDVMDAHFVPNLTFGPVIIKAIRKLTDLYLDTHLMMTDPDLFLEPFAKAGCDGVTIHCEAYEDARPVLDQIREKGMRAGMSINPPTSFEVVEPYLEEIDLLLVMSVNPGFGGQSFMPEVLHKLERAAEIKKAKSLSLDLEIDGGISPDTAAFATEAGAEVLVAGSAVFGKDNREQAIAAIRSEGRAGRYKRS</sequence>
<feature type="binding site" evidence="10 13">
    <location>
        <position position="33"/>
    </location>
    <ligand>
        <name>a divalent metal cation</name>
        <dbReference type="ChEBI" id="CHEBI:60240"/>
    </ligand>
</feature>
<dbReference type="Pfam" id="PF00834">
    <property type="entry name" value="Ribul_P_3_epim"/>
    <property type="match status" value="1"/>
</dbReference>
<dbReference type="HAMAP" id="MF_02227">
    <property type="entry name" value="RPE"/>
    <property type="match status" value="1"/>
</dbReference>
<evidence type="ECO:0000256" key="13">
    <source>
        <dbReference type="PIRSR" id="PIRSR001461-2"/>
    </source>
</evidence>
<evidence type="ECO:0000256" key="3">
    <source>
        <dbReference type="ARBA" id="ARBA00001941"/>
    </source>
</evidence>
<dbReference type="InterPro" id="IPR026019">
    <property type="entry name" value="Ribul_P_3_epim"/>
</dbReference>
<dbReference type="PIRSF" id="PIRSF001461">
    <property type="entry name" value="RPE"/>
    <property type="match status" value="1"/>
</dbReference>
<dbReference type="GO" id="GO:0005737">
    <property type="term" value="C:cytoplasm"/>
    <property type="evidence" value="ECO:0007669"/>
    <property type="project" value="UniProtKB-ARBA"/>
</dbReference>
<feature type="binding site" evidence="10 14">
    <location>
        <position position="64"/>
    </location>
    <ligand>
        <name>substrate</name>
    </ligand>
</feature>
<dbReference type="EMBL" id="JABDJR010000094">
    <property type="protein sequence ID" value="NNF05639.1"/>
    <property type="molecule type" value="Genomic_DNA"/>
</dbReference>
<dbReference type="InterPro" id="IPR000056">
    <property type="entry name" value="Ribul_P_3_epim-like"/>
</dbReference>
<protein>
    <recommendedName>
        <fullName evidence="7 10">Ribulose-phosphate 3-epimerase</fullName>
        <ecNumber evidence="7 10">5.1.3.1</ecNumber>
    </recommendedName>
</protein>
<evidence type="ECO:0000256" key="7">
    <source>
        <dbReference type="ARBA" id="ARBA00013188"/>
    </source>
</evidence>
<evidence type="ECO:0000256" key="10">
    <source>
        <dbReference type="HAMAP-Rule" id="MF_02227"/>
    </source>
</evidence>
<comment type="cofactor">
    <cofactor evidence="5">
        <name>Fe(2+)</name>
        <dbReference type="ChEBI" id="CHEBI:29033"/>
    </cofactor>
</comment>
<keyword evidence="13" id="KW-0464">Manganese</keyword>
<gene>
    <name evidence="10" type="primary">rpe</name>
    <name evidence="15" type="ORF">HKN21_02650</name>
</gene>
<comment type="pathway">
    <text evidence="10">Carbohydrate degradation.</text>
</comment>
<evidence type="ECO:0000256" key="4">
    <source>
        <dbReference type="ARBA" id="ARBA00001947"/>
    </source>
</evidence>
<evidence type="ECO:0000256" key="1">
    <source>
        <dbReference type="ARBA" id="ARBA00001782"/>
    </source>
</evidence>
<keyword evidence="13" id="KW-0170">Cobalt</keyword>
<dbReference type="PANTHER" id="PTHR11749">
    <property type="entry name" value="RIBULOSE-5-PHOSPHATE-3-EPIMERASE"/>
    <property type="match status" value="1"/>
</dbReference>
<evidence type="ECO:0000256" key="6">
    <source>
        <dbReference type="ARBA" id="ARBA00009541"/>
    </source>
</evidence>
<feature type="binding site" evidence="10 14">
    <location>
        <begin position="140"/>
        <end position="143"/>
    </location>
    <ligand>
        <name>substrate</name>
    </ligand>
</feature>
<dbReference type="CDD" id="cd00429">
    <property type="entry name" value="RPE"/>
    <property type="match status" value="1"/>
</dbReference>
<dbReference type="NCBIfam" id="NF004076">
    <property type="entry name" value="PRK05581.1-4"/>
    <property type="match status" value="1"/>
</dbReference>
<feature type="active site" description="Proton donor" evidence="10 12">
    <location>
        <position position="173"/>
    </location>
</feature>
<evidence type="ECO:0000256" key="2">
    <source>
        <dbReference type="ARBA" id="ARBA00001936"/>
    </source>
</evidence>
<dbReference type="AlphaFoldDB" id="A0A7Y2E5L0"/>
<keyword evidence="8 10" id="KW-0479">Metal-binding</keyword>
<keyword evidence="9 10" id="KW-0413">Isomerase</keyword>
<feature type="binding site" evidence="10 13">
    <location>
        <position position="173"/>
    </location>
    <ligand>
        <name>a divalent metal cation</name>
        <dbReference type="ChEBI" id="CHEBI:60240"/>
    </ligand>
</feature>
<evidence type="ECO:0000256" key="12">
    <source>
        <dbReference type="PIRSR" id="PIRSR001461-1"/>
    </source>
</evidence>
<evidence type="ECO:0000256" key="5">
    <source>
        <dbReference type="ARBA" id="ARBA00001954"/>
    </source>
</evidence>
<comment type="cofactor">
    <cofactor evidence="10 13">
        <name>a divalent metal cation</name>
        <dbReference type="ChEBI" id="CHEBI:60240"/>
    </cofactor>
    <text evidence="10 13">Binds 1 divalent metal cation per subunit.</text>
</comment>
<evidence type="ECO:0000313" key="15">
    <source>
        <dbReference type="EMBL" id="NNF05639.1"/>
    </source>
</evidence>
<evidence type="ECO:0000256" key="9">
    <source>
        <dbReference type="ARBA" id="ARBA00023235"/>
    </source>
</evidence>
<dbReference type="Gene3D" id="3.20.20.70">
    <property type="entry name" value="Aldolase class I"/>
    <property type="match status" value="1"/>
</dbReference>
<feature type="active site" description="Proton acceptor" evidence="10 12">
    <location>
        <position position="33"/>
    </location>
</feature>
<name>A0A7Y2E5L0_UNCEI</name>
<keyword evidence="13" id="KW-0862">Zinc</keyword>
<evidence type="ECO:0000256" key="8">
    <source>
        <dbReference type="ARBA" id="ARBA00022723"/>
    </source>
</evidence>
<dbReference type="Proteomes" id="UP000547674">
    <property type="component" value="Unassembled WGS sequence"/>
</dbReference>
<dbReference type="EC" id="5.1.3.1" evidence="7 10"/>
<comment type="caution">
    <text evidence="15">The sequence shown here is derived from an EMBL/GenBank/DDBJ whole genome shotgun (WGS) entry which is preliminary data.</text>
</comment>
<evidence type="ECO:0000256" key="11">
    <source>
        <dbReference type="PIRNR" id="PIRNR001461"/>
    </source>
</evidence>
<dbReference type="GO" id="GO:0004750">
    <property type="term" value="F:D-ribulose-phosphate 3-epimerase activity"/>
    <property type="evidence" value="ECO:0007669"/>
    <property type="project" value="UniProtKB-UniRule"/>
</dbReference>
<dbReference type="FunFam" id="3.20.20.70:FF:000004">
    <property type="entry name" value="Ribulose-phosphate 3-epimerase"/>
    <property type="match status" value="1"/>
</dbReference>
<comment type="function">
    <text evidence="10">Catalyzes the reversible epimerization of D-ribulose 5-phosphate to D-xylulose 5-phosphate.</text>
</comment>
<dbReference type="GO" id="GO:0006098">
    <property type="term" value="P:pentose-phosphate shunt"/>
    <property type="evidence" value="ECO:0007669"/>
    <property type="project" value="UniProtKB-UniRule"/>
</dbReference>
<dbReference type="SUPFAM" id="SSF51366">
    <property type="entry name" value="Ribulose-phoshate binding barrel"/>
    <property type="match status" value="1"/>
</dbReference>
<comment type="cofactor">
    <cofactor evidence="4">
        <name>Zn(2+)</name>
        <dbReference type="ChEBI" id="CHEBI:29105"/>
    </cofactor>
</comment>
<dbReference type="PROSITE" id="PS01085">
    <property type="entry name" value="RIBUL_P_3_EPIMER_1"/>
    <property type="match status" value="1"/>
</dbReference>
<feature type="binding site" evidence="14">
    <location>
        <position position="175"/>
    </location>
    <ligand>
        <name>substrate</name>
    </ligand>
</feature>
<dbReference type="PROSITE" id="PS01086">
    <property type="entry name" value="RIBUL_P_3_EPIMER_2"/>
    <property type="match status" value="1"/>
</dbReference>
<comment type="cofactor">
    <cofactor evidence="2">
        <name>Mn(2+)</name>
        <dbReference type="ChEBI" id="CHEBI:29035"/>
    </cofactor>
</comment>
<comment type="cofactor">
    <cofactor evidence="3">
        <name>Co(2+)</name>
        <dbReference type="ChEBI" id="CHEBI:48828"/>
    </cofactor>
</comment>
<accession>A0A7Y2E5L0</accession>
<organism evidence="15 16">
    <name type="scientific">Eiseniibacteriota bacterium</name>
    <dbReference type="NCBI Taxonomy" id="2212470"/>
    <lineage>
        <taxon>Bacteria</taxon>
        <taxon>Candidatus Eiseniibacteriota</taxon>
    </lineage>
</organism>